<dbReference type="Pfam" id="PF04452">
    <property type="entry name" value="Methyltrans_RNA"/>
    <property type="match status" value="1"/>
</dbReference>
<dbReference type="Proteomes" id="UP000223759">
    <property type="component" value="Unassembled WGS sequence"/>
</dbReference>
<dbReference type="NCBIfam" id="TIGR00046">
    <property type="entry name" value="RsmE family RNA methyltransferase"/>
    <property type="match status" value="1"/>
</dbReference>
<evidence type="ECO:0000256" key="8">
    <source>
        <dbReference type="ARBA" id="ARBA00022679"/>
    </source>
</evidence>
<comment type="catalytic activity">
    <reaction evidence="11 12">
        <text>uridine(1498) in 16S rRNA + S-adenosyl-L-methionine = N(3)-methyluridine(1498) in 16S rRNA + S-adenosyl-L-homocysteine + H(+)</text>
        <dbReference type="Rhea" id="RHEA:42920"/>
        <dbReference type="Rhea" id="RHEA-COMP:10283"/>
        <dbReference type="Rhea" id="RHEA-COMP:10284"/>
        <dbReference type="ChEBI" id="CHEBI:15378"/>
        <dbReference type="ChEBI" id="CHEBI:57856"/>
        <dbReference type="ChEBI" id="CHEBI:59789"/>
        <dbReference type="ChEBI" id="CHEBI:65315"/>
        <dbReference type="ChEBI" id="CHEBI:74502"/>
        <dbReference type="EC" id="2.1.1.193"/>
    </reaction>
</comment>
<evidence type="ECO:0000256" key="5">
    <source>
        <dbReference type="ARBA" id="ARBA00022490"/>
    </source>
</evidence>
<dbReference type="InterPro" id="IPR046887">
    <property type="entry name" value="RsmE_PUA-like"/>
</dbReference>
<dbReference type="Gene3D" id="2.40.240.20">
    <property type="entry name" value="Hypothetical PUA domain-like, domain 1"/>
    <property type="match status" value="1"/>
</dbReference>
<evidence type="ECO:0000259" key="14">
    <source>
        <dbReference type="Pfam" id="PF20260"/>
    </source>
</evidence>
<dbReference type="InterPro" id="IPR046886">
    <property type="entry name" value="RsmE_MTase_dom"/>
</dbReference>
<keyword evidence="6 12" id="KW-0698">rRNA processing</keyword>
<comment type="subcellular location">
    <subcellularLocation>
        <location evidence="1 12">Cytoplasm</location>
    </subcellularLocation>
</comment>
<evidence type="ECO:0000259" key="13">
    <source>
        <dbReference type="Pfam" id="PF04452"/>
    </source>
</evidence>
<dbReference type="InterPro" id="IPR006700">
    <property type="entry name" value="RsmE"/>
</dbReference>
<evidence type="ECO:0000256" key="10">
    <source>
        <dbReference type="ARBA" id="ARBA00025699"/>
    </source>
</evidence>
<dbReference type="NCBIfam" id="NF008692">
    <property type="entry name" value="PRK11713.1-5"/>
    <property type="match status" value="1"/>
</dbReference>
<dbReference type="SUPFAM" id="SSF88697">
    <property type="entry name" value="PUA domain-like"/>
    <property type="match status" value="1"/>
</dbReference>
<dbReference type="InterPro" id="IPR015947">
    <property type="entry name" value="PUA-like_sf"/>
</dbReference>
<reference evidence="15 16" key="1">
    <citation type="submission" date="2017-01" db="EMBL/GenBank/DDBJ databases">
        <authorList>
            <person name="Mah S.A."/>
            <person name="Swanson W.J."/>
            <person name="Moy G.W."/>
            <person name="Vacquier V.D."/>
        </authorList>
    </citation>
    <scope>NUCLEOTIDE SEQUENCE [LARGE SCALE GENOMIC DNA]</scope>
    <source>
        <strain evidence="15 16">M9</strain>
    </source>
</reference>
<keyword evidence="16" id="KW-1185">Reference proteome</keyword>
<evidence type="ECO:0000256" key="1">
    <source>
        <dbReference type="ARBA" id="ARBA00004496"/>
    </source>
</evidence>
<protein>
    <recommendedName>
        <fullName evidence="4 12">Ribosomal RNA small subunit methyltransferase E</fullName>
        <ecNumber evidence="3 12">2.1.1.193</ecNumber>
    </recommendedName>
</protein>
<evidence type="ECO:0000313" key="16">
    <source>
        <dbReference type="Proteomes" id="UP000223759"/>
    </source>
</evidence>
<name>A0A1R3W126_9GAMM</name>
<dbReference type="OrthoDB" id="9815641at2"/>
<feature type="domain" description="Ribosomal RNA small subunit methyltransferase E methyltransferase" evidence="13">
    <location>
        <begin position="78"/>
        <end position="241"/>
    </location>
</feature>
<dbReference type="PIRSF" id="PIRSF015601">
    <property type="entry name" value="MTase_slr0722"/>
    <property type="match status" value="1"/>
</dbReference>
<dbReference type="EMBL" id="FTPK01000002">
    <property type="protein sequence ID" value="SIT70149.1"/>
    <property type="molecule type" value="Genomic_DNA"/>
</dbReference>
<evidence type="ECO:0000256" key="2">
    <source>
        <dbReference type="ARBA" id="ARBA00005528"/>
    </source>
</evidence>
<dbReference type="GO" id="GO:0005737">
    <property type="term" value="C:cytoplasm"/>
    <property type="evidence" value="ECO:0007669"/>
    <property type="project" value="UniProtKB-SubCell"/>
</dbReference>
<evidence type="ECO:0000256" key="9">
    <source>
        <dbReference type="ARBA" id="ARBA00022691"/>
    </source>
</evidence>
<comment type="similarity">
    <text evidence="2 12">Belongs to the RNA methyltransferase RsmE family.</text>
</comment>
<evidence type="ECO:0000256" key="11">
    <source>
        <dbReference type="ARBA" id="ARBA00047944"/>
    </source>
</evidence>
<dbReference type="InterPro" id="IPR029028">
    <property type="entry name" value="Alpha/beta_knot_MTases"/>
</dbReference>
<dbReference type="GO" id="GO:0070475">
    <property type="term" value="P:rRNA base methylation"/>
    <property type="evidence" value="ECO:0007669"/>
    <property type="project" value="TreeGrafter"/>
</dbReference>
<sequence>MRLNRCYVDQPLHCGQELILDERAHRHLVQVLRLRVGTPLVLFNGQGGEHEARLIDVQRRESRAVIDTFVNRDTRPKWRIQLAQGLAKGERMDFILQKATELGVAEIQPVIAQRSVGPDDAKRLAKRLQHWQGVVISACEQCGRNDLPLLHPVLALSNWINQMGETSAAEWGCFYLDPGASQSLSVADCPVSGAHLLIGPEGGLDPREIAQAQTAGFRGLTLGPRILRTETAGLAALAILQSRCGDMR</sequence>
<evidence type="ECO:0000256" key="12">
    <source>
        <dbReference type="PIRNR" id="PIRNR015601"/>
    </source>
</evidence>
<comment type="function">
    <text evidence="10 12">Specifically methylates the N3 position of the uracil ring of uridine 1498 (m3U1498) in 16S rRNA. Acts on the fully assembled 30S ribosomal subunit.</text>
</comment>
<dbReference type="GO" id="GO:0070042">
    <property type="term" value="F:rRNA (uridine-N3-)-methyltransferase activity"/>
    <property type="evidence" value="ECO:0007669"/>
    <property type="project" value="TreeGrafter"/>
</dbReference>
<dbReference type="AlphaFoldDB" id="A0A1R3W126"/>
<evidence type="ECO:0000256" key="4">
    <source>
        <dbReference type="ARBA" id="ARBA00013673"/>
    </source>
</evidence>
<organism evidence="15 16">
    <name type="scientific">Ectothiorhodosinus mongolicus</name>
    <dbReference type="NCBI Taxonomy" id="233100"/>
    <lineage>
        <taxon>Bacteria</taxon>
        <taxon>Pseudomonadati</taxon>
        <taxon>Pseudomonadota</taxon>
        <taxon>Gammaproteobacteria</taxon>
        <taxon>Chromatiales</taxon>
        <taxon>Ectothiorhodospiraceae</taxon>
        <taxon>Ectothiorhodosinus</taxon>
    </lineage>
</organism>
<dbReference type="EC" id="2.1.1.193" evidence="3 12"/>
<accession>A0A1R3W126</accession>
<dbReference type="PANTHER" id="PTHR30027">
    <property type="entry name" value="RIBOSOMAL RNA SMALL SUBUNIT METHYLTRANSFERASE E"/>
    <property type="match status" value="1"/>
</dbReference>
<keyword evidence="9 12" id="KW-0949">S-adenosyl-L-methionine</keyword>
<dbReference type="STRING" id="233100.SAMN05216526_1246"/>
<evidence type="ECO:0000313" key="15">
    <source>
        <dbReference type="EMBL" id="SIT70149.1"/>
    </source>
</evidence>
<keyword evidence="8 12" id="KW-0808">Transferase</keyword>
<keyword evidence="7 12" id="KW-0489">Methyltransferase</keyword>
<keyword evidence="5 12" id="KW-0963">Cytoplasm</keyword>
<evidence type="ECO:0000256" key="7">
    <source>
        <dbReference type="ARBA" id="ARBA00022603"/>
    </source>
</evidence>
<gene>
    <name evidence="15" type="ORF">SAMN05216526_1246</name>
</gene>
<evidence type="ECO:0000256" key="6">
    <source>
        <dbReference type="ARBA" id="ARBA00022552"/>
    </source>
</evidence>
<dbReference type="InterPro" id="IPR029026">
    <property type="entry name" value="tRNA_m1G_MTases_N"/>
</dbReference>
<evidence type="ECO:0000256" key="3">
    <source>
        <dbReference type="ARBA" id="ARBA00012328"/>
    </source>
</evidence>
<dbReference type="Pfam" id="PF20260">
    <property type="entry name" value="PUA_4"/>
    <property type="match status" value="1"/>
</dbReference>
<dbReference type="Gene3D" id="3.40.1280.10">
    <property type="match status" value="1"/>
</dbReference>
<proteinExistence type="inferred from homology"/>
<feature type="domain" description="Ribosomal RNA small subunit methyltransferase E PUA-like" evidence="14">
    <location>
        <begin position="22"/>
        <end position="66"/>
    </location>
</feature>
<dbReference type="PANTHER" id="PTHR30027:SF3">
    <property type="entry name" value="16S RRNA (URACIL(1498)-N(3))-METHYLTRANSFERASE"/>
    <property type="match status" value="1"/>
</dbReference>
<dbReference type="SUPFAM" id="SSF75217">
    <property type="entry name" value="alpha/beta knot"/>
    <property type="match status" value="1"/>
</dbReference>
<dbReference type="RefSeq" id="WP_076755633.1">
    <property type="nucleotide sequence ID" value="NZ_CP023018.1"/>
</dbReference>
<dbReference type="CDD" id="cd18084">
    <property type="entry name" value="RsmE-like"/>
    <property type="match status" value="1"/>
</dbReference>